<evidence type="ECO:0000256" key="2">
    <source>
        <dbReference type="ARBA" id="ARBA00006356"/>
    </source>
</evidence>
<keyword evidence="6" id="KW-0527">Neuropeptide</keyword>
<sequence length="222" mass="24255">MMSRYAAALLLALGLVGRFAPSAVTCARTRGRGSAAAFGLHAEKQPLFPETSQESESLRSLQMDHFKVEEVPDIRKGSTPIVLKLYPSVAKPALLHANLPLRFGRSSPRAAARMLQSPLNLTRRFGRSPETDSPVAFPCNHCARAGGVASPSATLPQRFGRTNRFYSRVARTLAMFARGITVQPQRRSQGLGLGFDYVDDVREEDILKIPKDIEASSSPAYD</sequence>
<keyword evidence="9" id="KW-1185">Reference proteome</keyword>
<evidence type="ECO:0000256" key="3">
    <source>
        <dbReference type="ARBA" id="ARBA00022525"/>
    </source>
</evidence>
<evidence type="ECO:0000256" key="5">
    <source>
        <dbReference type="ARBA" id="ARBA00022815"/>
    </source>
</evidence>
<dbReference type="AlphaFoldDB" id="A0A9Q1FUJ0"/>
<protein>
    <recommendedName>
        <fullName evidence="10">Pro-FMRFamide-related neuropeptide VF</fullName>
    </recommendedName>
</protein>
<dbReference type="PANTHER" id="PTHR14403">
    <property type="entry name" value="RFAMIDE PEPTIDE GONADOTROPIN INHIBITORY HORMONE"/>
    <property type="match status" value="1"/>
</dbReference>
<dbReference type="EMBL" id="JAINUF010000004">
    <property type="protein sequence ID" value="KAJ8365970.1"/>
    <property type="molecule type" value="Genomic_DNA"/>
</dbReference>
<feature type="signal peptide" evidence="7">
    <location>
        <begin position="1"/>
        <end position="26"/>
    </location>
</feature>
<evidence type="ECO:0000256" key="4">
    <source>
        <dbReference type="ARBA" id="ARBA00022729"/>
    </source>
</evidence>
<keyword evidence="5" id="KW-0027">Amidation</keyword>
<dbReference type="GO" id="GO:0005576">
    <property type="term" value="C:extracellular region"/>
    <property type="evidence" value="ECO:0007669"/>
    <property type="project" value="UniProtKB-SubCell"/>
</dbReference>
<dbReference type="OrthoDB" id="8834619at2759"/>
<organism evidence="8 9">
    <name type="scientific">Synaphobranchus kaupii</name>
    <name type="common">Kaup's arrowtooth eel</name>
    <dbReference type="NCBI Taxonomy" id="118154"/>
    <lineage>
        <taxon>Eukaryota</taxon>
        <taxon>Metazoa</taxon>
        <taxon>Chordata</taxon>
        <taxon>Craniata</taxon>
        <taxon>Vertebrata</taxon>
        <taxon>Euteleostomi</taxon>
        <taxon>Actinopterygii</taxon>
        <taxon>Neopterygii</taxon>
        <taxon>Teleostei</taxon>
        <taxon>Anguilliformes</taxon>
        <taxon>Synaphobranchidae</taxon>
        <taxon>Synaphobranchus</taxon>
    </lineage>
</organism>
<dbReference type="Proteomes" id="UP001152622">
    <property type="component" value="Chromosome 4"/>
</dbReference>
<evidence type="ECO:0000256" key="7">
    <source>
        <dbReference type="SAM" id="SignalP"/>
    </source>
</evidence>
<comment type="subcellular location">
    <subcellularLocation>
        <location evidence="1">Secreted</location>
    </subcellularLocation>
</comment>
<evidence type="ECO:0008006" key="10">
    <source>
        <dbReference type="Google" id="ProtNLM"/>
    </source>
</evidence>
<dbReference type="GO" id="GO:0007218">
    <property type="term" value="P:neuropeptide signaling pathway"/>
    <property type="evidence" value="ECO:0007669"/>
    <property type="project" value="UniProtKB-KW"/>
</dbReference>
<keyword evidence="3" id="KW-0964">Secreted</keyword>
<comment type="similarity">
    <text evidence="2">Belongs to the FARP (FMRFamide related peptide) family.</text>
</comment>
<name>A0A9Q1FUJ0_SYNKA</name>
<dbReference type="GO" id="GO:0032277">
    <property type="term" value="P:negative regulation of gonadotropin secretion"/>
    <property type="evidence" value="ECO:0007669"/>
    <property type="project" value="TreeGrafter"/>
</dbReference>
<reference evidence="8" key="1">
    <citation type="journal article" date="2023" name="Science">
        <title>Genome structures resolve the early diversification of teleost fishes.</title>
        <authorList>
            <person name="Parey E."/>
            <person name="Louis A."/>
            <person name="Montfort J."/>
            <person name="Bouchez O."/>
            <person name="Roques C."/>
            <person name="Iampietro C."/>
            <person name="Lluch J."/>
            <person name="Castinel A."/>
            <person name="Donnadieu C."/>
            <person name="Desvignes T."/>
            <person name="Floi Bucao C."/>
            <person name="Jouanno E."/>
            <person name="Wen M."/>
            <person name="Mejri S."/>
            <person name="Dirks R."/>
            <person name="Jansen H."/>
            <person name="Henkel C."/>
            <person name="Chen W.J."/>
            <person name="Zahm M."/>
            <person name="Cabau C."/>
            <person name="Klopp C."/>
            <person name="Thompson A.W."/>
            <person name="Robinson-Rechavi M."/>
            <person name="Braasch I."/>
            <person name="Lecointre G."/>
            <person name="Bobe J."/>
            <person name="Postlethwait J.H."/>
            <person name="Berthelot C."/>
            <person name="Roest Crollius H."/>
            <person name="Guiguen Y."/>
        </authorList>
    </citation>
    <scope>NUCLEOTIDE SEQUENCE</scope>
    <source>
        <tissue evidence="8">Blood</tissue>
    </source>
</reference>
<dbReference type="GO" id="GO:0005102">
    <property type="term" value="F:signaling receptor binding"/>
    <property type="evidence" value="ECO:0007669"/>
    <property type="project" value="TreeGrafter"/>
</dbReference>
<comment type="caution">
    <text evidence="8">The sequence shown here is derived from an EMBL/GenBank/DDBJ whole genome shotgun (WGS) entry which is preliminary data.</text>
</comment>
<feature type="chain" id="PRO_5040282025" description="Pro-FMRFamide-related neuropeptide VF" evidence="7">
    <location>
        <begin position="27"/>
        <end position="222"/>
    </location>
</feature>
<keyword evidence="4 7" id="KW-0732">Signal</keyword>
<dbReference type="PANTHER" id="PTHR14403:SF6">
    <property type="entry name" value="PRO-FMRFAMIDE-RELATED NEUROPEPTIDE VF"/>
    <property type="match status" value="1"/>
</dbReference>
<accession>A0A9Q1FUJ0</accession>
<proteinExistence type="inferred from homology"/>
<evidence type="ECO:0000256" key="6">
    <source>
        <dbReference type="ARBA" id="ARBA00023320"/>
    </source>
</evidence>
<evidence type="ECO:0000313" key="8">
    <source>
        <dbReference type="EMBL" id="KAJ8365970.1"/>
    </source>
</evidence>
<dbReference type="InterPro" id="IPR026297">
    <property type="entry name" value="FMRFamide-related/fGRP"/>
</dbReference>
<gene>
    <name evidence="8" type="ORF">SKAU_G00148010</name>
</gene>
<evidence type="ECO:0000256" key="1">
    <source>
        <dbReference type="ARBA" id="ARBA00004613"/>
    </source>
</evidence>
<evidence type="ECO:0000313" key="9">
    <source>
        <dbReference type="Proteomes" id="UP001152622"/>
    </source>
</evidence>